<comment type="caution">
    <text evidence="3">The sequence shown here is derived from an EMBL/GenBank/DDBJ whole genome shotgun (WGS) entry which is preliminary data.</text>
</comment>
<name>A0A0A0BD91_9CELL</name>
<evidence type="ECO:0000259" key="2">
    <source>
        <dbReference type="SMART" id="SM00909"/>
    </source>
</evidence>
<evidence type="ECO:0000313" key="3">
    <source>
        <dbReference type="EMBL" id="KGM03874.1"/>
    </source>
</evidence>
<dbReference type="SMART" id="SM00909">
    <property type="entry name" value="Germane"/>
    <property type="match status" value="1"/>
</dbReference>
<reference evidence="3 4" key="1">
    <citation type="submission" date="2013-10" db="EMBL/GenBank/DDBJ databases">
        <authorList>
            <person name="Wang G."/>
            <person name="Zhuang W."/>
        </authorList>
    </citation>
    <scope>NUCLEOTIDE SEQUENCE [LARGE SCALE GENOMIC DNA]</scope>
    <source>
        <strain evidence="3 4">DSM 20118</strain>
    </source>
</reference>
<feature type="region of interest" description="Disordered" evidence="1">
    <location>
        <begin position="258"/>
        <end position="279"/>
    </location>
</feature>
<protein>
    <recommendedName>
        <fullName evidence="2">GerMN domain-containing protein</fullName>
    </recommendedName>
</protein>
<evidence type="ECO:0000313" key="4">
    <source>
        <dbReference type="Proteomes" id="UP000029833"/>
    </source>
</evidence>
<dbReference type="Pfam" id="PF10648">
    <property type="entry name" value="Gmad2"/>
    <property type="match status" value="1"/>
</dbReference>
<accession>A0A0A0BD91</accession>
<proteinExistence type="predicted"/>
<keyword evidence="4" id="KW-1185">Reference proteome</keyword>
<dbReference type="STRING" id="1408250.Q760_07730"/>
<dbReference type="InterPro" id="IPR019606">
    <property type="entry name" value="GerMN"/>
</dbReference>
<dbReference type="InterPro" id="IPR018911">
    <property type="entry name" value="Gmad2_Ig-like_dom"/>
</dbReference>
<feature type="domain" description="GerMN" evidence="2">
    <location>
        <begin position="75"/>
        <end position="164"/>
    </location>
</feature>
<dbReference type="Proteomes" id="UP000029833">
    <property type="component" value="Unassembled WGS sequence"/>
</dbReference>
<evidence type="ECO:0000256" key="1">
    <source>
        <dbReference type="SAM" id="MobiDB-lite"/>
    </source>
</evidence>
<dbReference type="Pfam" id="PF10646">
    <property type="entry name" value="Germane"/>
    <property type="match status" value="1"/>
</dbReference>
<dbReference type="AlphaFoldDB" id="A0A0A0BD91"/>
<dbReference type="EMBL" id="AXNT01000002">
    <property type="protein sequence ID" value="KGM03874.1"/>
    <property type="molecule type" value="Genomic_DNA"/>
</dbReference>
<organism evidence="3 4">
    <name type="scientific">Cellulomonas cellasea DSM 20118</name>
    <dbReference type="NCBI Taxonomy" id="1408250"/>
    <lineage>
        <taxon>Bacteria</taxon>
        <taxon>Bacillati</taxon>
        <taxon>Actinomycetota</taxon>
        <taxon>Actinomycetes</taxon>
        <taxon>Micrococcales</taxon>
        <taxon>Cellulomonadaceae</taxon>
        <taxon>Cellulomonas</taxon>
    </lineage>
</organism>
<gene>
    <name evidence="3" type="ORF">Q760_07730</name>
</gene>
<feature type="compositionally biased region" description="Polar residues" evidence="1">
    <location>
        <begin position="270"/>
        <end position="279"/>
    </location>
</feature>
<feature type="compositionally biased region" description="Low complexity" evidence="1">
    <location>
        <begin position="19"/>
        <end position="43"/>
    </location>
</feature>
<sequence length="279" mass="28536">MVVLLPLLLLAGCADDPGGEPTSGPTEPTTTAPTAEPTQEPTVAPSDADVYYLLDTRSGLRLAREAAAAGGDDAVRLAVEQMIAGPTDPDYSTPWNPATTVLGVDVAGGVLSVDLSEDARTASIGSAGAALMVQQLVHTAADAAGDDSLPVLLTIEGEPAGELWGAVVWDEPVTRADPLDVRLLVQIDEPQHGATVTSPVTVRGDAAVFEANLLWSVLDAAGAEVQAGFTTTAEGQVFAPYEFVLELPPGEYTVVISESDESGGEGGTPMSDSKAITVS</sequence>
<feature type="region of interest" description="Disordered" evidence="1">
    <location>
        <begin position="15"/>
        <end position="43"/>
    </location>
</feature>